<gene>
    <name evidence="1" type="ORF">J07HQW1_01408</name>
</gene>
<dbReference type="HOGENOM" id="CLU_2645818_0_0_2"/>
<dbReference type="EMBL" id="KE356560">
    <property type="protein sequence ID" value="ERG91374.1"/>
    <property type="molecule type" value="Genomic_DNA"/>
</dbReference>
<dbReference type="AlphaFoldDB" id="U1MNH1"/>
<protein>
    <submittedName>
        <fullName evidence="1">Uncharacterized protein</fullName>
    </submittedName>
</protein>
<dbReference type="Proteomes" id="UP000030649">
    <property type="component" value="Unassembled WGS sequence"/>
</dbReference>
<name>U1MNH1_9EURY</name>
<evidence type="ECO:0000313" key="2">
    <source>
        <dbReference type="Proteomes" id="UP000030649"/>
    </source>
</evidence>
<organism evidence="1 2">
    <name type="scientific">Haloquadratum walsbyi J07HQW1</name>
    <dbReference type="NCBI Taxonomy" id="1238424"/>
    <lineage>
        <taxon>Archaea</taxon>
        <taxon>Methanobacteriati</taxon>
        <taxon>Methanobacteriota</taxon>
        <taxon>Stenosarchaea group</taxon>
        <taxon>Halobacteria</taxon>
        <taxon>Halobacteriales</taxon>
        <taxon>Haloferacaceae</taxon>
        <taxon>Haloquadratum</taxon>
    </lineage>
</organism>
<proteinExistence type="predicted"/>
<reference evidence="1 2" key="1">
    <citation type="journal article" date="2013" name="PLoS ONE">
        <title>Assembly-driven community genomics of a hypersaline microbial ecosystem.</title>
        <authorList>
            <person name="Podell S."/>
            <person name="Ugalde J.A."/>
            <person name="Narasingarao P."/>
            <person name="Banfield J.F."/>
            <person name="Heidelberg K.B."/>
            <person name="Allen E.E."/>
        </authorList>
    </citation>
    <scope>NUCLEOTIDE SEQUENCE [LARGE SCALE GENOMIC DNA]</scope>
    <source>
        <strain evidence="2">J07HQW1</strain>
    </source>
</reference>
<evidence type="ECO:0000313" key="1">
    <source>
        <dbReference type="EMBL" id="ERG91374.1"/>
    </source>
</evidence>
<accession>U1MNH1</accession>
<sequence>MNATQAAKHDIPAYVIDRADSIQIVDLADIGRESYFQCMGSHRSQRAIQCLFPEEGGFENEYRCLECGSVALLRLK</sequence>
<dbReference type="STRING" id="1238424.J07HQW1_01408"/>